<reference evidence="4" key="1">
    <citation type="submission" date="2021-02" db="EMBL/GenBank/DDBJ databases">
        <authorList>
            <person name="Nowell W R."/>
        </authorList>
    </citation>
    <scope>NUCLEOTIDE SEQUENCE</scope>
</reference>
<dbReference type="SMART" id="SM00360">
    <property type="entry name" value="RRM"/>
    <property type="match status" value="2"/>
</dbReference>
<feature type="compositionally biased region" description="Low complexity" evidence="2">
    <location>
        <begin position="279"/>
        <end position="288"/>
    </location>
</feature>
<evidence type="ECO:0000256" key="2">
    <source>
        <dbReference type="SAM" id="MobiDB-lite"/>
    </source>
</evidence>
<proteinExistence type="predicted"/>
<dbReference type="Pfam" id="PF00076">
    <property type="entry name" value="RRM_1"/>
    <property type="match status" value="2"/>
</dbReference>
<evidence type="ECO:0000256" key="1">
    <source>
        <dbReference type="PROSITE-ProRule" id="PRU00176"/>
    </source>
</evidence>
<keyword evidence="6" id="KW-1185">Reference proteome</keyword>
<comment type="caution">
    <text evidence="4">The sequence shown here is derived from an EMBL/GenBank/DDBJ whole genome shotgun (WGS) entry which is preliminary data.</text>
</comment>
<feature type="compositionally biased region" description="Basic and acidic residues" evidence="2">
    <location>
        <begin position="147"/>
        <end position="160"/>
    </location>
</feature>
<feature type="region of interest" description="Disordered" evidence="2">
    <location>
        <begin position="265"/>
        <end position="300"/>
    </location>
</feature>
<feature type="compositionally biased region" description="Basic and acidic residues" evidence="2">
    <location>
        <begin position="486"/>
        <end position="497"/>
    </location>
</feature>
<feature type="compositionally biased region" description="Polar residues" evidence="2">
    <location>
        <begin position="509"/>
        <end position="523"/>
    </location>
</feature>
<dbReference type="AlphaFoldDB" id="A0A813U3U2"/>
<feature type="compositionally biased region" description="Basic and acidic residues" evidence="2">
    <location>
        <begin position="527"/>
        <end position="552"/>
    </location>
</feature>
<feature type="compositionally biased region" description="Gly residues" evidence="2">
    <location>
        <begin position="124"/>
        <end position="139"/>
    </location>
</feature>
<dbReference type="SUPFAM" id="SSF54928">
    <property type="entry name" value="RNA-binding domain, RBD"/>
    <property type="match status" value="2"/>
</dbReference>
<feature type="region of interest" description="Disordered" evidence="2">
    <location>
        <begin position="376"/>
        <end position="552"/>
    </location>
</feature>
<keyword evidence="1" id="KW-0694">RNA-binding</keyword>
<dbReference type="InterPro" id="IPR012677">
    <property type="entry name" value="Nucleotide-bd_a/b_plait_sf"/>
</dbReference>
<dbReference type="Proteomes" id="UP000681722">
    <property type="component" value="Unassembled WGS sequence"/>
</dbReference>
<dbReference type="InterPro" id="IPR035979">
    <property type="entry name" value="RBD_domain_sf"/>
</dbReference>
<feature type="compositionally biased region" description="Low complexity" evidence="2">
    <location>
        <begin position="211"/>
        <end position="225"/>
    </location>
</feature>
<evidence type="ECO:0000313" key="6">
    <source>
        <dbReference type="Proteomes" id="UP000663829"/>
    </source>
</evidence>
<dbReference type="EMBL" id="CAJNOQ010000582">
    <property type="protein sequence ID" value="CAF0817310.1"/>
    <property type="molecule type" value="Genomic_DNA"/>
</dbReference>
<name>A0A813U3U2_9BILA</name>
<accession>A0A813U3U2</accession>
<sequence>MSSSSSGRAAHSSNWDGEGGYRLHISDLNAGVTRKEVERIFGKFGPINEVWVATNPPCFAFVNYKHRSDGEQAIKELDGKVIGGSRVGISWARKRNYGGRRPYRQTSPYGGGRGGWNDRRGGGDRAGGYGGGGGGGGGSSYRRHYSPRRDSRSRSGSRERSGRRRSSRSLSGDRRRHSPSRSPAPKRGRSPAQQQQKQSSSKHSNSKEKNNNNNNRSSRSASPNEPVIRRNRRTRSGSLSPRRSKDEDDNGYKIAAISIVTQDFVGKQMGRSRDRSRSRSMSSSSSGRAAHSTNWDGEGGYRVHVSDLTVGVSRKEVERMFAKFGPINEVWVATNPPCFAFVNFMHRSDGEQAIKELDGKVIGSSRVGLSWARKRNYGGRRGGYRPYSGGPPRRSPSPYRSYSSRTTRTSRYGYSPKRYMSRSRSRSNSRDRHRRRSRTRSRDRRSSSRQRYSTKRIKTSQTHRSNNRGDGSASDGNRSPVRQQSKRREDSRDGERQRRSRTRSRSRQPNNGLESPNYNNSLYFLSGRRESRSRSRESLERETSNRDENNYE</sequence>
<feature type="compositionally biased region" description="Basic residues" evidence="2">
    <location>
        <begin position="419"/>
        <end position="443"/>
    </location>
</feature>
<organism evidence="4 6">
    <name type="scientific">Didymodactylos carnosus</name>
    <dbReference type="NCBI Taxonomy" id="1234261"/>
    <lineage>
        <taxon>Eukaryota</taxon>
        <taxon>Metazoa</taxon>
        <taxon>Spiralia</taxon>
        <taxon>Gnathifera</taxon>
        <taxon>Rotifera</taxon>
        <taxon>Eurotatoria</taxon>
        <taxon>Bdelloidea</taxon>
        <taxon>Philodinida</taxon>
        <taxon>Philodinidae</taxon>
        <taxon>Didymodactylos</taxon>
    </lineage>
</organism>
<feature type="compositionally biased region" description="Low complexity" evidence="2">
    <location>
        <begin position="190"/>
        <end position="203"/>
    </location>
</feature>
<feature type="compositionally biased region" description="Basic residues" evidence="2">
    <location>
        <begin position="174"/>
        <end position="189"/>
    </location>
</feature>
<feature type="region of interest" description="Disordered" evidence="2">
    <location>
        <begin position="98"/>
        <end position="253"/>
    </location>
</feature>
<evidence type="ECO:0000313" key="5">
    <source>
        <dbReference type="EMBL" id="CAF3603519.1"/>
    </source>
</evidence>
<dbReference type="PANTHER" id="PTHR48038">
    <property type="entry name" value="RIBONUCLEOPROTEIN RB97D"/>
    <property type="match status" value="1"/>
</dbReference>
<dbReference type="InterPro" id="IPR000504">
    <property type="entry name" value="RRM_dom"/>
</dbReference>
<dbReference type="Proteomes" id="UP000663829">
    <property type="component" value="Unassembled WGS sequence"/>
</dbReference>
<dbReference type="GO" id="GO:0003723">
    <property type="term" value="F:RNA binding"/>
    <property type="evidence" value="ECO:0007669"/>
    <property type="project" value="UniProtKB-UniRule"/>
</dbReference>
<evidence type="ECO:0000259" key="3">
    <source>
        <dbReference type="PROSITE" id="PS50102"/>
    </source>
</evidence>
<protein>
    <recommendedName>
        <fullName evidence="3">RRM domain-containing protein</fullName>
    </recommendedName>
</protein>
<gene>
    <name evidence="4" type="ORF">GPM918_LOCUS4358</name>
    <name evidence="5" type="ORF">SRO942_LOCUS4359</name>
</gene>
<feature type="compositionally biased region" description="Polar residues" evidence="2">
    <location>
        <begin position="474"/>
        <end position="483"/>
    </location>
</feature>
<feature type="compositionally biased region" description="Low complexity" evidence="2">
    <location>
        <begin position="384"/>
        <end position="418"/>
    </location>
</feature>
<dbReference type="PANTHER" id="PTHR48038:SF1">
    <property type="entry name" value="RIBONUCLEOPROTEIN RB97D"/>
    <property type="match status" value="1"/>
</dbReference>
<evidence type="ECO:0000313" key="4">
    <source>
        <dbReference type="EMBL" id="CAF0817310.1"/>
    </source>
</evidence>
<feature type="domain" description="RRM" evidence="3">
    <location>
        <begin position="301"/>
        <end position="374"/>
    </location>
</feature>
<dbReference type="EMBL" id="CAJOBC010000582">
    <property type="protein sequence ID" value="CAF3603519.1"/>
    <property type="molecule type" value="Genomic_DNA"/>
</dbReference>
<feature type="domain" description="RRM" evidence="3">
    <location>
        <begin position="21"/>
        <end position="94"/>
    </location>
</feature>
<dbReference type="OrthoDB" id="5970at2759"/>
<dbReference type="PROSITE" id="PS50102">
    <property type="entry name" value="RRM"/>
    <property type="match status" value="2"/>
</dbReference>
<dbReference type="Gene3D" id="3.30.70.330">
    <property type="match status" value="2"/>
</dbReference>